<feature type="binding site" evidence="10">
    <location>
        <position position="35"/>
    </location>
    <ligand>
        <name>substrate</name>
    </ligand>
</feature>
<keyword evidence="13" id="KW-1185">Reference proteome</keyword>
<dbReference type="FunFam" id="3.20.20.80:FF:000004">
    <property type="entry name" value="Beta-glucosidase 6-phospho-beta-glucosidase"/>
    <property type="match status" value="1"/>
</dbReference>
<comment type="caution">
    <text evidence="12">The sequence shown here is derived from an EMBL/GenBank/DDBJ whole genome shotgun (WGS) entry which is preliminary data.</text>
</comment>
<keyword evidence="8" id="KW-0624">Polysaccharide degradation</keyword>
<accession>A0A5A5TB34</accession>
<dbReference type="InterPro" id="IPR017736">
    <property type="entry name" value="Glyco_hydro_1_beta-glucosidase"/>
</dbReference>
<keyword evidence="4 11" id="KW-0378">Hydrolase</keyword>
<evidence type="ECO:0000256" key="5">
    <source>
        <dbReference type="ARBA" id="ARBA00023001"/>
    </source>
</evidence>
<feature type="binding site" evidence="10">
    <location>
        <position position="180"/>
    </location>
    <ligand>
        <name>substrate</name>
    </ligand>
</feature>
<organism evidence="12 13">
    <name type="scientific">Dictyobacter arantiisoli</name>
    <dbReference type="NCBI Taxonomy" id="2014874"/>
    <lineage>
        <taxon>Bacteria</taxon>
        <taxon>Bacillati</taxon>
        <taxon>Chloroflexota</taxon>
        <taxon>Ktedonobacteria</taxon>
        <taxon>Ktedonobacterales</taxon>
        <taxon>Dictyobacteraceae</taxon>
        <taxon>Dictyobacter</taxon>
    </lineage>
</organism>
<evidence type="ECO:0000313" key="12">
    <source>
        <dbReference type="EMBL" id="GCF08455.1"/>
    </source>
</evidence>
<dbReference type="SUPFAM" id="SSF51445">
    <property type="entry name" value="(Trans)glycosidases"/>
    <property type="match status" value="1"/>
</dbReference>
<feature type="binding site" evidence="10">
    <location>
        <position position="424"/>
    </location>
    <ligand>
        <name>substrate</name>
    </ligand>
</feature>
<evidence type="ECO:0000256" key="6">
    <source>
        <dbReference type="ARBA" id="ARBA00023277"/>
    </source>
</evidence>
<dbReference type="OrthoDB" id="9765195at2"/>
<protein>
    <recommendedName>
        <fullName evidence="3 11">Beta-glucosidase</fullName>
        <ecNumber evidence="3 11">3.2.1.21</ecNumber>
    </recommendedName>
</protein>
<feature type="binding site" evidence="10">
    <location>
        <begin position="431"/>
        <end position="432"/>
    </location>
    <ligand>
        <name>substrate</name>
    </ligand>
</feature>
<dbReference type="PROSITE" id="PS00653">
    <property type="entry name" value="GLYCOSYL_HYDROL_F1_2"/>
    <property type="match status" value="1"/>
</dbReference>
<dbReference type="PANTHER" id="PTHR10353:SF36">
    <property type="entry name" value="LP05116P"/>
    <property type="match status" value="1"/>
</dbReference>
<reference evidence="12 13" key="1">
    <citation type="submission" date="2019-01" db="EMBL/GenBank/DDBJ databases">
        <title>Draft genome sequence of Dictyobacter sp. Uno17.</title>
        <authorList>
            <person name="Wang C.M."/>
            <person name="Zheng Y."/>
            <person name="Sakai Y."/>
            <person name="Abe K."/>
            <person name="Yokota A."/>
            <person name="Yabe S."/>
        </authorList>
    </citation>
    <scope>NUCLEOTIDE SEQUENCE [LARGE SCALE GENOMIC DNA]</scope>
    <source>
        <strain evidence="12 13">Uno17</strain>
    </source>
</reference>
<dbReference type="AlphaFoldDB" id="A0A5A5TB34"/>
<dbReference type="RefSeq" id="WP_149401443.1">
    <property type="nucleotide sequence ID" value="NZ_BIXY01000024.1"/>
</dbReference>
<gene>
    <name evidence="12" type="ORF">KDI_20190</name>
</gene>
<evidence type="ECO:0000256" key="1">
    <source>
        <dbReference type="ARBA" id="ARBA00000448"/>
    </source>
</evidence>
<evidence type="ECO:0000313" key="13">
    <source>
        <dbReference type="Proteomes" id="UP000322530"/>
    </source>
</evidence>
<dbReference type="NCBIfam" id="TIGR03356">
    <property type="entry name" value="BGL"/>
    <property type="match status" value="1"/>
</dbReference>
<dbReference type="InterPro" id="IPR033132">
    <property type="entry name" value="GH_1_N_CS"/>
</dbReference>
<dbReference type="Gene3D" id="3.20.20.80">
    <property type="entry name" value="Glycosidases"/>
    <property type="match status" value="1"/>
</dbReference>
<dbReference type="EMBL" id="BIXY01000024">
    <property type="protein sequence ID" value="GCF08455.1"/>
    <property type="molecule type" value="Genomic_DNA"/>
</dbReference>
<feature type="binding site" evidence="10">
    <location>
        <position position="136"/>
    </location>
    <ligand>
        <name>substrate</name>
    </ligand>
</feature>
<dbReference type="Proteomes" id="UP000322530">
    <property type="component" value="Unassembled WGS sequence"/>
</dbReference>
<evidence type="ECO:0000256" key="10">
    <source>
        <dbReference type="PIRSR" id="PIRSR617736-2"/>
    </source>
</evidence>
<comment type="similarity">
    <text evidence="2 11">Belongs to the glycosyl hydrolase 1 family.</text>
</comment>
<evidence type="ECO:0000256" key="9">
    <source>
        <dbReference type="PIRSR" id="PIRSR617736-1"/>
    </source>
</evidence>
<comment type="catalytic activity">
    <reaction evidence="1 11">
        <text>Hydrolysis of terminal, non-reducing beta-D-glucosyl residues with release of beta-D-glucose.</text>
        <dbReference type="EC" id="3.2.1.21"/>
    </reaction>
</comment>
<dbReference type="Pfam" id="PF00232">
    <property type="entry name" value="Glyco_hydro_1"/>
    <property type="match status" value="1"/>
</dbReference>
<keyword evidence="6" id="KW-0119">Carbohydrate metabolism</keyword>
<sequence>MSDLIIGNTQVSTDEALAAQFPTDFLWGAATSSYQIEGATREDGRGPSIWDRFAATPGKIYQGDTGDIAVDHYHLMEQDVALMAELGLKAYRFSISWPRILPTGTGTVNQRGLDFYSRLVDNLLAKNIRPLVTLYHWDLPTALEDRGGWLNRETAYAFADYAEIVARHLGDRVEHWITHNEPWCAAYLGYGNGLHAPGIKDEQSAINAGHNLLLSHGLALPRLRSVLKDSAKIGIAPNLFPTYAMDEAPETAARVEHELDFRNRWFLDPLFKGHYPEHFFANMKCQAPDIREGDLALISAPIDFLGINYYNPVRVGVVQTENAQGEPQIISDILPNPSDAVITEMNWEVYPQGLSDLFAWLKQNYAEVPAILITENGSAFNDELDENGHVADTQRTQYLQGHIAAIGRSLTQGTSAPVIGYCAWSLMDNFEWAEGYNKRFGLVYVDYATQKRTIKDSGRWYASFLSL</sequence>
<keyword evidence="7 11" id="KW-0326">Glycosidase</keyword>
<dbReference type="GO" id="GO:0005829">
    <property type="term" value="C:cytosol"/>
    <property type="evidence" value="ECO:0007669"/>
    <property type="project" value="TreeGrafter"/>
</dbReference>
<evidence type="ECO:0000256" key="11">
    <source>
        <dbReference type="RuleBase" id="RU361175"/>
    </source>
</evidence>
<feature type="active site" description="Proton donor" evidence="9">
    <location>
        <position position="181"/>
    </location>
</feature>
<name>A0A5A5TB34_9CHLR</name>
<proteinExistence type="inferred from homology"/>
<dbReference type="GO" id="GO:0030245">
    <property type="term" value="P:cellulose catabolic process"/>
    <property type="evidence" value="ECO:0007669"/>
    <property type="project" value="UniProtKB-KW"/>
</dbReference>
<evidence type="ECO:0000256" key="4">
    <source>
        <dbReference type="ARBA" id="ARBA00022801"/>
    </source>
</evidence>
<dbReference type="GO" id="GO:0008422">
    <property type="term" value="F:beta-glucosidase activity"/>
    <property type="evidence" value="ECO:0007669"/>
    <property type="project" value="UniProtKB-EC"/>
</dbReference>
<evidence type="ECO:0000256" key="2">
    <source>
        <dbReference type="ARBA" id="ARBA00010838"/>
    </source>
</evidence>
<feature type="binding site" evidence="10">
    <location>
        <position position="310"/>
    </location>
    <ligand>
        <name>substrate</name>
    </ligand>
</feature>
<dbReference type="PRINTS" id="PR00131">
    <property type="entry name" value="GLHYDRLASE1"/>
</dbReference>
<feature type="active site" description="Nucleophile" evidence="9">
    <location>
        <position position="375"/>
    </location>
</feature>
<evidence type="ECO:0000256" key="7">
    <source>
        <dbReference type="ARBA" id="ARBA00023295"/>
    </source>
</evidence>
<dbReference type="InterPro" id="IPR017853">
    <property type="entry name" value="GH"/>
</dbReference>
<evidence type="ECO:0000256" key="3">
    <source>
        <dbReference type="ARBA" id="ARBA00012744"/>
    </source>
</evidence>
<dbReference type="PANTHER" id="PTHR10353">
    <property type="entry name" value="GLYCOSYL HYDROLASE"/>
    <property type="match status" value="1"/>
</dbReference>
<keyword evidence="5" id="KW-0136">Cellulose degradation</keyword>
<dbReference type="EC" id="3.2.1.21" evidence="3 11"/>
<evidence type="ECO:0000256" key="8">
    <source>
        <dbReference type="ARBA" id="ARBA00023326"/>
    </source>
</evidence>
<dbReference type="InterPro" id="IPR001360">
    <property type="entry name" value="Glyco_hydro_1"/>
</dbReference>